<protein>
    <submittedName>
        <fullName evidence="1">Uncharacterized protein</fullName>
    </submittedName>
</protein>
<dbReference type="AlphaFoldDB" id="A0A2P5BB58"/>
<organism evidence="1 2">
    <name type="scientific">Parasponia andersonii</name>
    <name type="common">Sponia andersonii</name>
    <dbReference type="NCBI Taxonomy" id="3476"/>
    <lineage>
        <taxon>Eukaryota</taxon>
        <taxon>Viridiplantae</taxon>
        <taxon>Streptophyta</taxon>
        <taxon>Embryophyta</taxon>
        <taxon>Tracheophyta</taxon>
        <taxon>Spermatophyta</taxon>
        <taxon>Magnoliopsida</taxon>
        <taxon>eudicotyledons</taxon>
        <taxon>Gunneridae</taxon>
        <taxon>Pentapetalae</taxon>
        <taxon>rosids</taxon>
        <taxon>fabids</taxon>
        <taxon>Rosales</taxon>
        <taxon>Cannabaceae</taxon>
        <taxon>Parasponia</taxon>
    </lineage>
</organism>
<name>A0A2P5BB58_PARAD</name>
<evidence type="ECO:0000313" key="1">
    <source>
        <dbReference type="EMBL" id="PON46029.1"/>
    </source>
</evidence>
<keyword evidence="2" id="KW-1185">Reference proteome</keyword>
<dbReference type="Proteomes" id="UP000237105">
    <property type="component" value="Unassembled WGS sequence"/>
</dbReference>
<sequence length="37" mass="4291">MNQQLQDLNFRGCFYRFDLLEATIDAPSLVSLLIVVF</sequence>
<evidence type="ECO:0000313" key="2">
    <source>
        <dbReference type="Proteomes" id="UP000237105"/>
    </source>
</evidence>
<comment type="caution">
    <text evidence="1">The sequence shown here is derived from an EMBL/GenBank/DDBJ whole genome shotgun (WGS) entry which is preliminary data.</text>
</comment>
<proteinExistence type="predicted"/>
<accession>A0A2P5BB58</accession>
<reference evidence="2" key="1">
    <citation type="submission" date="2016-06" db="EMBL/GenBank/DDBJ databases">
        <title>Parallel loss of symbiosis genes in relatives of nitrogen-fixing non-legume Parasponia.</title>
        <authorList>
            <person name="Van Velzen R."/>
            <person name="Holmer R."/>
            <person name="Bu F."/>
            <person name="Rutten L."/>
            <person name="Van Zeijl A."/>
            <person name="Liu W."/>
            <person name="Santuari L."/>
            <person name="Cao Q."/>
            <person name="Sharma T."/>
            <person name="Shen D."/>
            <person name="Roswanjaya Y."/>
            <person name="Wardhani T."/>
            <person name="Kalhor M.S."/>
            <person name="Jansen J."/>
            <person name="Van den Hoogen J."/>
            <person name="Gungor B."/>
            <person name="Hartog M."/>
            <person name="Hontelez J."/>
            <person name="Verver J."/>
            <person name="Yang W.-C."/>
            <person name="Schijlen E."/>
            <person name="Repin R."/>
            <person name="Schilthuizen M."/>
            <person name="Schranz E."/>
            <person name="Heidstra R."/>
            <person name="Miyata K."/>
            <person name="Fedorova E."/>
            <person name="Kohlen W."/>
            <person name="Bisseling T."/>
            <person name="Smit S."/>
            <person name="Geurts R."/>
        </authorList>
    </citation>
    <scope>NUCLEOTIDE SEQUENCE [LARGE SCALE GENOMIC DNA]</scope>
    <source>
        <strain evidence="2">cv. WU1-14</strain>
    </source>
</reference>
<gene>
    <name evidence="1" type="ORF">PanWU01x14_254490</name>
</gene>
<dbReference type="EMBL" id="JXTB01000319">
    <property type="protein sequence ID" value="PON46029.1"/>
    <property type="molecule type" value="Genomic_DNA"/>
</dbReference>